<accession>A0A0A9ACT8</accession>
<protein>
    <submittedName>
        <fullName evidence="1">Uncharacterized protein</fullName>
    </submittedName>
</protein>
<evidence type="ECO:0000313" key="1">
    <source>
        <dbReference type="EMBL" id="JAD44897.1"/>
    </source>
</evidence>
<organism evidence="1">
    <name type="scientific">Arundo donax</name>
    <name type="common">Giant reed</name>
    <name type="synonym">Donax arundinaceus</name>
    <dbReference type="NCBI Taxonomy" id="35708"/>
    <lineage>
        <taxon>Eukaryota</taxon>
        <taxon>Viridiplantae</taxon>
        <taxon>Streptophyta</taxon>
        <taxon>Embryophyta</taxon>
        <taxon>Tracheophyta</taxon>
        <taxon>Spermatophyta</taxon>
        <taxon>Magnoliopsida</taxon>
        <taxon>Liliopsida</taxon>
        <taxon>Poales</taxon>
        <taxon>Poaceae</taxon>
        <taxon>PACMAD clade</taxon>
        <taxon>Arundinoideae</taxon>
        <taxon>Arundineae</taxon>
        <taxon>Arundo</taxon>
    </lineage>
</organism>
<sequence>MAAYDASTPCCPVAHLDCYCCFLRQPRATSDSQTNDSLITWLTVCKL</sequence>
<proteinExistence type="predicted"/>
<reference evidence="1" key="2">
    <citation type="journal article" date="2015" name="Data Brief">
        <title>Shoot transcriptome of the giant reed, Arundo donax.</title>
        <authorList>
            <person name="Barrero R.A."/>
            <person name="Guerrero F.D."/>
            <person name="Moolhuijzen P."/>
            <person name="Goolsby J.A."/>
            <person name="Tidwell J."/>
            <person name="Bellgard S.E."/>
            <person name="Bellgard M.I."/>
        </authorList>
    </citation>
    <scope>NUCLEOTIDE SEQUENCE</scope>
    <source>
        <tissue evidence="1">Shoot tissue taken approximately 20 cm above the soil surface</tissue>
    </source>
</reference>
<name>A0A0A9ACT8_ARUDO</name>
<dbReference type="AlphaFoldDB" id="A0A0A9ACT8"/>
<reference evidence="1" key="1">
    <citation type="submission" date="2014-09" db="EMBL/GenBank/DDBJ databases">
        <authorList>
            <person name="Magalhaes I.L.F."/>
            <person name="Oliveira U."/>
            <person name="Santos F.R."/>
            <person name="Vidigal T.H.D.A."/>
            <person name="Brescovit A.D."/>
            <person name="Santos A.J."/>
        </authorList>
    </citation>
    <scope>NUCLEOTIDE SEQUENCE</scope>
    <source>
        <tissue evidence="1">Shoot tissue taken approximately 20 cm above the soil surface</tissue>
    </source>
</reference>
<dbReference type="EMBL" id="GBRH01252998">
    <property type="protein sequence ID" value="JAD44897.1"/>
    <property type="molecule type" value="Transcribed_RNA"/>
</dbReference>